<feature type="domain" description="C2H2-type" evidence="5">
    <location>
        <begin position="101"/>
        <end position="130"/>
    </location>
</feature>
<protein>
    <recommendedName>
        <fullName evidence="5">C2H2-type domain-containing protein</fullName>
    </recommendedName>
</protein>
<evidence type="ECO:0000256" key="3">
    <source>
        <dbReference type="ARBA" id="ARBA00022833"/>
    </source>
</evidence>
<evidence type="ECO:0000313" key="6">
    <source>
        <dbReference type="EMBL" id="ORY30149.1"/>
    </source>
</evidence>
<dbReference type="GO" id="GO:0000981">
    <property type="term" value="F:DNA-binding transcription factor activity, RNA polymerase II-specific"/>
    <property type="evidence" value="ECO:0007669"/>
    <property type="project" value="TreeGrafter"/>
</dbReference>
<evidence type="ECO:0000256" key="1">
    <source>
        <dbReference type="ARBA" id="ARBA00022723"/>
    </source>
</evidence>
<evidence type="ECO:0000259" key="5">
    <source>
        <dbReference type="PROSITE" id="PS50157"/>
    </source>
</evidence>
<dbReference type="Gene3D" id="3.30.160.60">
    <property type="entry name" value="Classic Zinc Finger"/>
    <property type="match status" value="2"/>
</dbReference>
<dbReference type="Pfam" id="PF00096">
    <property type="entry name" value="zf-C2H2"/>
    <property type="match status" value="2"/>
</dbReference>
<keyword evidence="2 4" id="KW-0863">Zinc-finger</keyword>
<keyword evidence="1" id="KW-0479">Metal-binding</keyword>
<dbReference type="PROSITE" id="PS00028">
    <property type="entry name" value="ZINC_FINGER_C2H2_1"/>
    <property type="match status" value="2"/>
</dbReference>
<dbReference type="GO" id="GO:0008270">
    <property type="term" value="F:zinc ion binding"/>
    <property type="evidence" value="ECO:0007669"/>
    <property type="project" value="UniProtKB-KW"/>
</dbReference>
<reference evidence="6 7" key="1">
    <citation type="submission" date="2016-07" db="EMBL/GenBank/DDBJ databases">
        <title>Pervasive Adenine N6-methylation of Active Genes in Fungi.</title>
        <authorList>
            <consortium name="DOE Joint Genome Institute"/>
            <person name="Mondo S.J."/>
            <person name="Dannebaum R.O."/>
            <person name="Kuo R.C."/>
            <person name="Labutti K."/>
            <person name="Haridas S."/>
            <person name="Kuo A."/>
            <person name="Salamov A."/>
            <person name="Ahrendt S.R."/>
            <person name="Lipzen A."/>
            <person name="Sullivan W."/>
            <person name="Andreopoulos W.B."/>
            <person name="Clum A."/>
            <person name="Lindquist E."/>
            <person name="Daum C."/>
            <person name="Ramamoorthy G.K."/>
            <person name="Gryganskyi A."/>
            <person name="Culley D."/>
            <person name="Magnuson J.K."/>
            <person name="James T.Y."/>
            <person name="O'Malley M.A."/>
            <person name="Stajich J.E."/>
            <person name="Spatafora J.W."/>
            <person name="Visel A."/>
            <person name="Grigoriev I.V."/>
        </authorList>
    </citation>
    <scope>NUCLEOTIDE SEQUENCE [LARGE SCALE GENOMIC DNA]</scope>
    <source>
        <strain evidence="6 7">JEL800</strain>
    </source>
</reference>
<dbReference type="SMART" id="SM00355">
    <property type="entry name" value="ZnF_C2H2"/>
    <property type="match status" value="3"/>
</dbReference>
<dbReference type="EMBL" id="MCGO01000084">
    <property type="protein sequence ID" value="ORY30149.1"/>
    <property type="molecule type" value="Genomic_DNA"/>
</dbReference>
<name>A0A1Y2B5N5_9FUNG</name>
<dbReference type="SUPFAM" id="SSF57667">
    <property type="entry name" value="beta-beta-alpha zinc fingers"/>
    <property type="match status" value="2"/>
</dbReference>
<organism evidence="6 7">
    <name type="scientific">Rhizoclosmatium globosum</name>
    <dbReference type="NCBI Taxonomy" id="329046"/>
    <lineage>
        <taxon>Eukaryota</taxon>
        <taxon>Fungi</taxon>
        <taxon>Fungi incertae sedis</taxon>
        <taxon>Chytridiomycota</taxon>
        <taxon>Chytridiomycota incertae sedis</taxon>
        <taxon>Chytridiomycetes</taxon>
        <taxon>Chytridiales</taxon>
        <taxon>Chytriomycetaceae</taxon>
        <taxon>Rhizoclosmatium</taxon>
    </lineage>
</organism>
<evidence type="ECO:0000256" key="4">
    <source>
        <dbReference type="PROSITE-ProRule" id="PRU00042"/>
    </source>
</evidence>
<dbReference type="InterPro" id="IPR013087">
    <property type="entry name" value="Znf_C2H2_type"/>
</dbReference>
<proteinExistence type="predicted"/>
<dbReference type="STRING" id="329046.A0A1Y2B5N5"/>
<keyword evidence="3" id="KW-0862">Zinc</keyword>
<evidence type="ECO:0000313" key="7">
    <source>
        <dbReference type="Proteomes" id="UP000193642"/>
    </source>
</evidence>
<comment type="caution">
    <text evidence="6">The sequence shown here is derived from an EMBL/GenBank/DDBJ whole genome shotgun (WGS) entry which is preliminary data.</text>
</comment>
<evidence type="ECO:0000256" key="2">
    <source>
        <dbReference type="ARBA" id="ARBA00022771"/>
    </source>
</evidence>
<dbReference type="InterPro" id="IPR036236">
    <property type="entry name" value="Znf_C2H2_sf"/>
</dbReference>
<keyword evidence="7" id="KW-1185">Reference proteome</keyword>
<feature type="domain" description="C2H2-type" evidence="5">
    <location>
        <begin position="69"/>
        <end position="98"/>
    </location>
</feature>
<dbReference type="GO" id="GO:0000978">
    <property type="term" value="F:RNA polymerase II cis-regulatory region sequence-specific DNA binding"/>
    <property type="evidence" value="ECO:0007669"/>
    <property type="project" value="TreeGrafter"/>
</dbReference>
<dbReference type="OrthoDB" id="2162596at2759"/>
<dbReference type="Proteomes" id="UP000193642">
    <property type="component" value="Unassembled WGS sequence"/>
</dbReference>
<dbReference type="PANTHER" id="PTHR23235">
    <property type="entry name" value="KRUEPPEL-LIKE TRANSCRIPTION FACTOR"/>
    <property type="match status" value="1"/>
</dbReference>
<gene>
    <name evidence="6" type="ORF">BCR33DRAFT_666361</name>
</gene>
<accession>A0A1Y2B5N5</accession>
<dbReference type="PANTHER" id="PTHR23235:SF120">
    <property type="entry name" value="KRUPPEL-LIKE FACTOR 15"/>
    <property type="match status" value="1"/>
</dbReference>
<dbReference type="AlphaFoldDB" id="A0A1Y2B5N5"/>
<dbReference type="PROSITE" id="PS50157">
    <property type="entry name" value="ZINC_FINGER_C2H2_2"/>
    <property type="match status" value="2"/>
</dbReference>
<sequence length="163" mass="18044">MEDLTALLQLANNKNVNLGAQNLALLQQQLSAASNSVAPAAGPSKAFDLRHKAGGKAEQAPRRRPSKFYTCSFPNCGKQFTRAFNLKTHEQTHDVDRPRDFVCEEPGCGKTFVRIHDLSRHAVAHDQSKWHFCGTCNRGFARIDALKRHEKSTASCRGDEVVA</sequence>